<dbReference type="PANTHER" id="PTHR42812:SF15">
    <property type="entry name" value="HYDROLASE, PUTATIVE (AFU_ORTHOLOGUE AFUA_2G00930)-RELATED"/>
    <property type="match status" value="1"/>
</dbReference>
<evidence type="ECO:0000256" key="7">
    <source>
        <dbReference type="SAM" id="SignalP"/>
    </source>
</evidence>
<dbReference type="PROSITE" id="PS51257">
    <property type="entry name" value="PROKAR_LIPOPROTEIN"/>
    <property type="match status" value="1"/>
</dbReference>
<dbReference type="OrthoDB" id="9801455at2"/>
<dbReference type="Pfam" id="PF17851">
    <property type="entry name" value="GH43_C2"/>
    <property type="match status" value="1"/>
</dbReference>
<feature type="region of interest" description="Disordered" evidence="6">
    <location>
        <begin position="28"/>
        <end position="63"/>
    </location>
</feature>
<reference evidence="9 10" key="1">
    <citation type="submission" date="2015-09" db="EMBL/GenBank/DDBJ databases">
        <authorList>
            <consortium name="Pathogen Informatics"/>
        </authorList>
    </citation>
    <scope>NUCLEOTIDE SEQUENCE [LARGE SCALE GENOMIC DNA]</scope>
    <source>
        <strain evidence="9 10">2789STDY5834928</strain>
    </source>
</reference>
<evidence type="ECO:0000256" key="5">
    <source>
        <dbReference type="PIRSR" id="PIRSR606710-2"/>
    </source>
</evidence>
<dbReference type="EC" id="3.2.1.37" evidence="9"/>
<dbReference type="STRING" id="39492.ERS852540_00803"/>
<dbReference type="SUPFAM" id="SSF75005">
    <property type="entry name" value="Arabinanase/levansucrase/invertase"/>
    <property type="match status" value="1"/>
</dbReference>
<evidence type="ECO:0000313" key="9">
    <source>
        <dbReference type="EMBL" id="CUQ84103.1"/>
    </source>
</evidence>
<dbReference type="PANTHER" id="PTHR42812">
    <property type="entry name" value="BETA-XYLOSIDASE"/>
    <property type="match status" value="1"/>
</dbReference>
<dbReference type="Gene3D" id="2.115.10.20">
    <property type="entry name" value="Glycosyl hydrolase domain, family 43"/>
    <property type="match status" value="1"/>
</dbReference>
<protein>
    <submittedName>
        <fullName evidence="9">Beta-xylosidase</fullName>
        <ecNumber evidence="9">3.2.1.37</ecNumber>
    </submittedName>
</protein>
<dbReference type="InterPro" id="IPR041542">
    <property type="entry name" value="GH43_C2"/>
</dbReference>
<evidence type="ECO:0000256" key="3">
    <source>
        <dbReference type="ARBA" id="ARBA00023295"/>
    </source>
</evidence>
<feature type="signal peptide" evidence="7">
    <location>
        <begin position="1"/>
        <end position="22"/>
    </location>
</feature>
<feature type="compositionally biased region" description="Low complexity" evidence="6">
    <location>
        <begin position="28"/>
        <end position="51"/>
    </location>
</feature>
<keyword evidence="7" id="KW-0732">Signal</keyword>
<dbReference type="InterPro" id="IPR013320">
    <property type="entry name" value="ConA-like_dom_sf"/>
</dbReference>
<dbReference type="AlphaFoldDB" id="A0A174Z9Y3"/>
<evidence type="ECO:0000256" key="1">
    <source>
        <dbReference type="ARBA" id="ARBA00009865"/>
    </source>
</evidence>
<dbReference type="Proteomes" id="UP000095662">
    <property type="component" value="Unassembled WGS sequence"/>
</dbReference>
<dbReference type="GO" id="GO:0009044">
    <property type="term" value="F:xylan 1,4-beta-xylosidase activity"/>
    <property type="evidence" value="ECO:0007669"/>
    <property type="project" value="UniProtKB-EC"/>
</dbReference>
<feature type="domain" description="Beta-xylosidase C-terminal Concanavalin A-like" evidence="8">
    <location>
        <begin position="404"/>
        <end position="597"/>
    </location>
</feature>
<gene>
    <name evidence="9" type="primary">xynB_1</name>
    <name evidence="9" type="ORF">ERS852540_00803</name>
</gene>
<dbReference type="SUPFAM" id="SSF49899">
    <property type="entry name" value="Concanavalin A-like lectins/glucanases"/>
    <property type="match status" value="1"/>
</dbReference>
<dbReference type="GO" id="GO:0005975">
    <property type="term" value="P:carbohydrate metabolic process"/>
    <property type="evidence" value="ECO:0007669"/>
    <property type="project" value="InterPro"/>
</dbReference>
<evidence type="ECO:0000313" key="10">
    <source>
        <dbReference type="Proteomes" id="UP000095662"/>
    </source>
</evidence>
<dbReference type="Pfam" id="PF04616">
    <property type="entry name" value="Glyco_hydro_43"/>
    <property type="match status" value="1"/>
</dbReference>
<evidence type="ECO:0000256" key="4">
    <source>
        <dbReference type="PIRSR" id="PIRSR606710-1"/>
    </source>
</evidence>
<comment type="similarity">
    <text evidence="1">Belongs to the glycosyl hydrolase 43 family.</text>
</comment>
<dbReference type="Gene3D" id="2.60.120.200">
    <property type="match status" value="1"/>
</dbReference>
<feature type="active site" description="Proton acceptor" evidence="4">
    <location>
        <position position="92"/>
    </location>
</feature>
<evidence type="ECO:0000259" key="8">
    <source>
        <dbReference type="Pfam" id="PF17851"/>
    </source>
</evidence>
<name>A0A174Z9Y3_9FIRM</name>
<dbReference type="CDD" id="cd09001">
    <property type="entry name" value="GH43_FsAxh1-like"/>
    <property type="match status" value="1"/>
</dbReference>
<feature type="site" description="Important for catalytic activity, responsible for pKa modulation of the active site Glu and correct orientation of both the proton donor and substrate" evidence="5">
    <location>
        <position position="203"/>
    </location>
</feature>
<sequence length="602" mass="68003">MKKLVRFAAALMAVLTLTACTAEVGTSSVTSKSTSTSTSTSTSNPLPSVTTEPGKEEDPKVLDKDIIKSTITSTDDGKGNYTNPVIFADVPDIDIIRVDDAFYMVSTTMHLSPGCPVMKSYDLVNWEIVNYVFDTLEDSDKLALRNGENNYGKGQWATTLRYNNGVYYAGFTSFSTGKTYIYHTDDIENGKWDRFVYDECFHDMSLLFDDDGKVYLIYGGGEIWCVELEKDLSAVKPGTKRKLINNAGLVKGCLAEGSHVYKLNGYYYIFIITWPPNSKRTQLCYRSEALDGEWERKVIIRDNMGFRNDGAAQGGIVDDKDGNWYCFVFQDHGAVGRTPVVSTMTWEDGWPVVGVKGKVPTTDKIPIAGHEKKGIVTSDEFINSQIVRSYHSFADTPEEAGESDYNGSNLGLEWQWNHNPDNRLWSLTEREGYLRLRTVNVCGTVANARNTISQRTFGPECGAYIKLDVSEMKEGDVAGFAAFAEKYGYVAVKIEDGKKYIVTVWYDDNDDVEKEFETERVEITENEVYLRVDCDFKNATDKAYFYYSLDGENWTKIGDTLQMNYYGLHFMGYRYAIFNFPTKQTGGYVDVDYFRVENKLLK</sequence>
<dbReference type="InterPro" id="IPR023296">
    <property type="entry name" value="Glyco_hydro_beta-prop_sf"/>
</dbReference>
<dbReference type="EMBL" id="CZBY01000005">
    <property type="protein sequence ID" value="CUQ84103.1"/>
    <property type="molecule type" value="Genomic_DNA"/>
</dbReference>
<feature type="active site" description="Proton donor" evidence="4">
    <location>
        <position position="256"/>
    </location>
</feature>
<feature type="chain" id="PRO_5038512081" evidence="7">
    <location>
        <begin position="23"/>
        <end position="602"/>
    </location>
</feature>
<keyword evidence="3 9" id="KW-0326">Glycosidase</keyword>
<accession>A0A174Z9Y3</accession>
<evidence type="ECO:0000256" key="2">
    <source>
        <dbReference type="ARBA" id="ARBA00022801"/>
    </source>
</evidence>
<keyword evidence="2 9" id="KW-0378">Hydrolase</keyword>
<dbReference type="InterPro" id="IPR006710">
    <property type="entry name" value="Glyco_hydro_43"/>
</dbReference>
<proteinExistence type="inferred from homology"/>
<organism evidence="9 10">
    <name type="scientific">[Eubacterium] siraeum</name>
    <dbReference type="NCBI Taxonomy" id="39492"/>
    <lineage>
        <taxon>Bacteria</taxon>
        <taxon>Bacillati</taxon>
        <taxon>Bacillota</taxon>
        <taxon>Clostridia</taxon>
        <taxon>Eubacteriales</taxon>
        <taxon>Oscillospiraceae</taxon>
        <taxon>Oscillospiraceae incertae sedis</taxon>
    </lineage>
</organism>
<evidence type="ECO:0000256" key="6">
    <source>
        <dbReference type="SAM" id="MobiDB-lite"/>
    </source>
</evidence>
<feature type="compositionally biased region" description="Basic and acidic residues" evidence="6">
    <location>
        <begin position="53"/>
        <end position="63"/>
    </location>
</feature>
<dbReference type="InterPro" id="IPR051795">
    <property type="entry name" value="Glycosyl_Hydrlase_43"/>
</dbReference>